<accession>A0A9W4D247</accession>
<dbReference type="AlphaFoldDB" id="A0A9W4D247"/>
<reference evidence="1" key="1">
    <citation type="submission" date="2020-10" db="EMBL/GenBank/DDBJ databases">
        <authorList>
            <person name="Muller C M."/>
        </authorList>
    </citation>
    <scope>NUCLEOTIDE SEQUENCE</scope>
    <source>
        <strain evidence="1">THUN-12</strain>
    </source>
</reference>
<sequence length="44" mass="4791">MARGLLNIVGPYLEDMEDICPGAGADFLALISDRVSREIRGENI</sequence>
<dbReference type="EMBL" id="CAJHIT010000007">
    <property type="protein sequence ID" value="CAD6503245.1"/>
    <property type="molecule type" value="Genomic_DNA"/>
</dbReference>
<organism evidence="1 2">
    <name type="scientific">Blumeria graminis f. sp. triticale</name>
    <dbReference type="NCBI Taxonomy" id="1689686"/>
    <lineage>
        <taxon>Eukaryota</taxon>
        <taxon>Fungi</taxon>
        <taxon>Dikarya</taxon>
        <taxon>Ascomycota</taxon>
        <taxon>Pezizomycotina</taxon>
        <taxon>Leotiomycetes</taxon>
        <taxon>Erysiphales</taxon>
        <taxon>Erysiphaceae</taxon>
        <taxon>Blumeria</taxon>
    </lineage>
</organism>
<proteinExistence type="predicted"/>
<comment type="caution">
    <text evidence="1">The sequence shown here is derived from an EMBL/GenBank/DDBJ whole genome shotgun (WGS) entry which is preliminary data.</text>
</comment>
<evidence type="ECO:0000313" key="1">
    <source>
        <dbReference type="EMBL" id="CAD6503245.1"/>
    </source>
</evidence>
<gene>
    <name evidence="1" type="ORF">BGTH12_LOCUS4603</name>
</gene>
<protein>
    <submittedName>
        <fullName evidence="1">BgTH12-02912</fullName>
    </submittedName>
</protein>
<evidence type="ECO:0000313" key="2">
    <source>
        <dbReference type="Proteomes" id="UP000683417"/>
    </source>
</evidence>
<dbReference type="Proteomes" id="UP000683417">
    <property type="component" value="Unassembled WGS sequence"/>
</dbReference>
<name>A0A9W4D247_BLUGR</name>